<evidence type="ECO:0000313" key="1">
    <source>
        <dbReference type="EMBL" id="CAG4974547.1"/>
    </source>
</evidence>
<dbReference type="InterPro" id="IPR010710">
    <property type="entry name" value="DUF1289"/>
</dbReference>
<name>A0ABM8UG98_9GAMM</name>
<organism evidence="1 2">
    <name type="scientific">Novilysobacter luteus</name>
    <dbReference type="NCBI Taxonomy" id="2822368"/>
    <lineage>
        <taxon>Bacteria</taxon>
        <taxon>Pseudomonadati</taxon>
        <taxon>Pseudomonadota</taxon>
        <taxon>Gammaproteobacteria</taxon>
        <taxon>Lysobacterales</taxon>
        <taxon>Lysobacteraceae</taxon>
        <taxon>Novilysobacter</taxon>
    </lineage>
</organism>
<reference evidence="1 2" key="1">
    <citation type="submission" date="2021-04" db="EMBL/GenBank/DDBJ databases">
        <authorList>
            <person name="Rodrigo-Torres L."/>
            <person name="Arahal R. D."/>
            <person name="Lucena T."/>
        </authorList>
    </citation>
    <scope>NUCLEOTIDE SEQUENCE [LARGE SCALE GENOMIC DNA]</scope>
    <source>
        <strain evidence="1 2">CECT 30171</strain>
    </source>
</reference>
<dbReference type="PANTHER" id="PTHR35175:SF2">
    <property type="entry name" value="DUF1289 DOMAIN-CONTAINING PROTEIN"/>
    <property type="match status" value="1"/>
</dbReference>
<accession>A0ABM8UG98</accession>
<evidence type="ECO:0008006" key="3">
    <source>
        <dbReference type="Google" id="ProtNLM"/>
    </source>
</evidence>
<evidence type="ECO:0000313" key="2">
    <source>
        <dbReference type="Proteomes" id="UP000680116"/>
    </source>
</evidence>
<proteinExistence type="predicted"/>
<keyword evidence="2" id="KW-1185">Reference proteome</keyword>
<sequence length="61" mass="6748">MTTFLPAMLTPCTGVCCLDAQGLCEGCHRTGDEIARWSQMGDDERSRIMDEVLPAREATRT</sequence>
<dbReference type="Pfam" id="PF06945">
    <property type="entry name" value="DUF1289"/>
    <property type="match status" value="1"/>
</dbReference>
<gene>
    <name evidence="1" type="ORF">LYB30171_01701</name>
</gene>
<dbReference type="PANTHER" id="PTHR35175">
    <property type="entry name" value="DUF1289 DOMAIN-CONTAINING PROTEIN"/>
    <property type="match status" value="1"/>
</dbReference>
<protein>
    <recommendedName>
        <fullName evidence="3">DUF1289 domain-containing protein</fullName>
    </recommendedName>
</protein>
<dbReference type="EMBL" id="OU015430">
    <property type="protein sequence ID" value="CAG4974547.1"/>
    <property type="molecule type" value="Genomic_DNA"/>
</dbReference>
<dbReference type="Proteomes" id="UP000680116">
    <property type="component" value="Chromosome"/>
</dbReference>